<feature type="region of interest" description="Disordered" evidence="1">
    <location>
        <begin position="1"/>
        <end position="61"/>
    </location>
</feature>
<feature type="compositionally biased region" description="Basic and acidic residues" evidence="1">
    <location>
        <begin position="12"/>
        <end position="61"/>
    </location>
</feature>
<dbReference type="Proteomes" id="UP001221757">
    <property type="component" value="Unassembled WGS sequence"/>
</dbReference>
<proteinExistence type="predicted"/>
<evidence type="ECO:0000256" key="1">
    <source>
        <dbReference type="SAM" id="MobiDB-lite"/>
    </source>
</evidence>
<keyword evidence="4" id="KW-1185">Reference proteome</keyword>
<comment type="caution">
    <text evidence="3">The sequence shown here is derived from an EMBL/GenBank/DDBJ whole genome shotgun (WGS) entry which is preliminary data.</text>
</comment>
<evidence type="ECO:0000313" key="3">
    <source>
        <dbReference type="EMBL" id="KAJ7638098.1"/>
    </source>
</evidence>
<gene>
    <name evidence="3" type="ORF">B0H17DRAFT_1164039</name>
</gene>
<organism evidence="3 4">
    <name type="scientific">Mycena rosella</name>
    <name type="common">Pink bonnet</name>
    <name type="synonym">Agaricus rosellus</name>
    <dbReference type="NCBI Taxonomy" id="1033263"/>
    <lineage>
        <taxon>Eukaryota</taxon>
        <taxon>Fungi</taxon>
        <taxon>Dikarya</taxon>
        <taxon>Basidiomycota</taxon>
        <taxon>Agaricomycotina</taxon>
        <taxon>Agaricomycetes</taxon>
        <taxon>Agaricomycetidae</taxon>
        <taxon>Agaricales</taxon>
        <taxon>Marasmiineae</taxon>
        <taxon>Mycenaceae</taxon>
        <taxon>Mycena</taxon>
    </lineage>
</organism>
<feature type="compositionally biased region" description="Acidic residues" evidence="1">
    <location>
        <begin position="810"/>
        <end position="837"/>
    </location>
</feature>
<feature type="domain" description="DUF6589" evidence="2">
    <location>
        <begin position="345"/>
        <end position="727"/>
    </location>
</feature>
<sequence length="857" mass="97662">MEKIRSNRNPRKSREISDAERKAMRATAKEQSRARDLARKKERKRVEAERRRIEAEVQAKDEKTRKRTEAYKIFSNLTKSKEEGGAGFESFMDFFDTLLEGPVDDAQAAANLTRLFKRHGKDVIQAIVDRVPAVGEEFIDQEFDGKLDKVLQAEGAAIQKLLSHDWTVDVMTLLQEFLMEELAQQLMEVAPTLWRILERVFTSICAMLSVSRSQKANNYQVVVGLFLLASGSSKREMEVLAHAGLSTSYNTIKDHIHKLSAEGAERFRDLIKTQMCFIIWDNLNIAFRVESQRLNSANHFDNGTTVTLIPMHNPFTGSPTPHGTLPLAMKPPHTSTFPVVDWNCDDVLPTPQSTEQLTRCCIWQLKRLALENIANLEHLKAAFEECPEVDPIAVHKTDQYPLPAMHEDESSIEGTIRVYVQILRNLSVTNEDLRAHGLLFDDGDLLTDSLVDKIESARRNSEQPIEGMKASIRRFGLFHAKMAGCRLEHTTLLKRKPLSAGWKAKKATPWKPSHELLQISMAAHVKDGFRIHCGQADLDVWASSATRADFDAVAERVYRKLFTTEDLDSLRSKPPGLRDITHENVMLLNRDGLFYIEFVSAIKKGDIGRIFNVLSVWMVMMRSPKTMPKYADAIFETLRWIDRYDPVLKRFFLHNWLVNLTGRPYSFKEVDLLQEHQNFWTKIICNAKGSNKSWDWLSMITVCIFTLRDTMRTVQKSFKIPALGESHKVPDMSAKIQKLADALQDEQIQEYVPNRPANDPDDSTAVTPVRDLFEEGAKYADGRSAFKKFTKEERRAQNLGFVDAVRDGTDAVDSEGDESEQEEEYEITQEDLEIDDEEPYADTAFLLATAEELISSV</sequence>
<evidence type="ECO:0000259" key="2">
    <source>
        <dbReference type="Pfam" id="PF20231"/>
    </source>
</evidence>
<feature type="region of interest" description="Disordered" evidence="1">
    <location>
        <begin position="806"/>
        <end position="837"/>
    </location>
</feature>
<accession>A0AAD7C3B9</accession>
<dbReference type="InterPro" id="IPR046496">
    <property type="entry name" value="DUF6589"/>
</dbReference>
<dbReference type="EMBL" id="JARKIE010000444">
    <property type="protein sequence ID" value="KAJ7638098.1"/>
    <property type="molecule type" value="Genomic_DNA"/>
</dbReference>
<name>A0AAD7C3B9_MYCRO</name>
<dbReference type="Pfam" id="PF20231">
    <property type="entry name" value="DUF6589"/>
    <property type="match status" value="1"/>
</dbReference>
<dbReference type="AlphaFoldDB" id="A0AAD7C3B9"/>
<protein>
    <recommendedName>
        <fullName evidence="2">DUF6589 domain-containing protein</fullName>
    </recommendedName>
</protein>
<reference evidence="3" key="1">
    <citation type="submission" date="2023-03" db="EMBL/GenBank/DDBJ databases">
        <title>Massive genome expansion in bonnet fungi (Mycena s.s.) driven by repeated elements and novel gene families across ecological guilds.</title>
        <authorList>
            <consortium name="Lawrence Berkeley National Laboratory"/>
            <person name="Harder C.B."/>
            <person name="Miyauchi S."/>
            <person name="Viragh M."/>
            <person name="Kuo A."/>
            <person name="Thoen E."/>
            <person name="Andreopoulos B."/>
            <person name="Lu D."/>
            <person name="Skrede I."/>
            <person name="Drula E."/>
            <person name="Henrissat B."/>
            <person name="Morin E."/>
            <person name="Kohler A."/>
            <person name="Barry K."/>
            <person name="LaButti K."/>
            <person name="Morin E."/>
            <person name="Salamov A."/>
            <person name="Lipzen A."/>
            <person name="Mereny Z."/>
            <person name="Hegedus B."/>
            <person name="Baldrian P."/>
            <person name="Stursova M."/>
            <person name="Weitz H."/>
            <person name="Taylor A."/>
            <person name="Grigoriev I.V."/>
            <person name="Nagy L.G."/>
            <person name="Martin F."/>
            <person name="Kauserud H."/>
        </authorList>
    </citation>
    <scope>NUCLEOTIDE SEQUENCE</scope>
    <source>
        <strain evidence="3">CBHHK067</strain>
    </source>
</reference>
<feature type="compositionally biased region" description="Basic residues" evidence="1">
    <location>
        <begin position="1"/>
        <end position="11"/>
    </location>
</feature>
<evidence type="ECO:0000313" key="4">
    <source>
        <dbReference type="Proteomes" id="UP001221757"/>
    </source>
</evidence>